<evidence type="ECO:0000256" key="1">
    <source>
        <dbReference type="SAM" id="Phobius"/>
    </source>
</evidence>
<organism evidence="2 3">
    <name type="scientific">Drosophila pseudoobscura pseudoobscura</name>
    <name type="common">Fruit fly</name>
    <dbReference type="NCBI Taxonomy" id="46245"/>
    <lineage>
        <taxon>Eukaryota</taxon>
        <taxon>Metazoa</taxon>
        <taxon>Ecdysozoa</taxon>
        <taxon>Arthropoda</taxon>
        <taxon>Hexapoda</taxon>
        <taxon>Insecta</taxon>
        <taxon>Pterygota</taxon>
        <taxon>Neoptera</taxon>
        <taxon>Endopterygota</taxon>
        <taxon>Diptera</taxon>
        <taxon>Brachycera</taxon>
        <taxon>Muscomorpha</taxon>
        <taxon>Ephydroidea</taxon>
        <taxon>Drosophilidae</taxon>
        <taxon>Drosophila</taxon>
        <taxon>Sophophora</taxon>
    </lineage>
</organism>
<dbReference type="KEGG" id="dpo:117184391"/>
<dbReference type="AlphaFoldDB" id="A0A6I8W3V5"/>
<sequence>FDCFRLVSGSYGPVLYVCGAAFCYAFRWYFTINTCLLNGKLQTLNARTHTHSDRAEEGYECLSVLLLLLLLLKSWLEIFRIGLGSGLARPKAAECTPN</sequence>
<feature type="non-terminal residue" evidence="3">
    <location>
        <position position="1"/>
    </location>
</feature>
<dbReference type="InParanoid" id="A0A6I8W3V5"/>
<protein>
    <submittedName>
        <fullName evidence="3">LOW QUALITY PROTEIN: uncharacterized protein</fullName>
    </submittedName>
</protein>
<evidence type="ECO:0000313" key="3">
    <source>
        <dbReference type="RefSeq" id="XP_033237379.1"/>
    </source>
</evidence>
<accession>A0A6I8W3V5</accession>
<gene>
    <name evidence="3" type="primary">LOC117184391</name>
</gene>
<keyword evidence="2" id="KW-1185">Reference proteome</keyword>
<feature type="transmembrane region" description="Helical" evidence="1">
    <location>
        <begin position="14"/>
        <end position="37"/>
    </location>
</feature>
<name>A0A6I8W3V5_DROPS</name>
<reference evidence="3" key="1">
    <citation type="submission" date="2025-08" db="UniProtKB">
        <authorList>
            <consortium name="RefSeq"/>
        </authorList>
    </citation>
    <scope>IDENTIFICATION</scope>
    <source>
        <strain evidence="3">MV-25-SWS-2005</strain>
        <tissue evidence="3">Whole body</tissue>
    </source>
</reference>
<evidence type="ECO:0000313" key="2">
    <source>
        <dbReference type="Proteomes" id="UP000001819"/>
    </source>
</evidence>
<keyword evidence="1" id="KW-1133">Transmembrane helix</keyword>
<keyword evidence="1" id="KW-0472">Membrane</keyword>
<dbReference type="Proteomes" id="UP000001819">
    <property type="component" value="Chromosome X"/>
</dbReference>
<proteinExistence type="predicted"/>
<keyword evidence="1" id="KW-0812">Transmembrane</keyword>
<dbReference type="RefSeq" id="XP_033237379.1">
    <property type="nucleotide sequence ID" value="XM_033381488.1"/>
</dbReference>